<dbReference type="EMBL" id="JAGIZQ010000002">
    <property type="protein sequence ID" value="KAH6640110.1"/>
    <property type="molecule type" value="Genomic_DNA"/>
</dbReference>
<comment type="caution">
    <text evidence="1">The sequence shown here is derived from an EMBL/GenBank/DDBJ whole genome shotgun (WGS) entry which is preliminary data.</text>
</comment>
<organism evidence="1 2">
    <name type="scientific">Chaetomium tenue</name>
    <dbReference type="NCBI Taxonomy" id="1854479"/>
    <lineage>
        <taxon>Eukaryota</taxon>
        <taxon>Fungi</taxon>
        <taxon>Dikarya</taxon>
        <taxon>Ascomycota</taxon>
        <taxon>Pezizomycotina</taxon>
        <taxon>Sordariomycetes</taxon>
        <taxon>Sordariomycetidae</taxon>
        <taxon>Sordariales</taxon>
        <taxon>Chaetomiaceae</taxon>
        <taxon>Chaetomium</taxon>
    </lineage>
</organism>
<keyword evidence="2" id="KW-1185">Reference proteome</keyword>
<name>A0ACB7PGD0_9PEZI</name>
<accession>A0ACB7PGD0</accession>
<proteinExistence type="predicted"/>
<evidence type="ECO:0000313" key="1">
    <source>
        <dbReference type="EMBL" id="KAH6640110.1"/>
    </source>
</evidence>
<protein>
    <submittedName>
        <fullName evidence="1">Uncharacterized protein</fullName>
    </submittedName>
</protein>
<dbReference type="Proteomes" id="UP000724584">
    <property type="component" value="Unassembled WGS sequence"/>
</dbReference>
<evidence type="ECO:0000313" key="2">
    <source>
        <dbReference type="Proteomes" id="UP000724584"/>
    </source>
</evidence>
<feature type="non-terminal residue" evidence="1">
    <location>
        <position position="139"/>
    </location>
</feature>
<reference evidence="1 2" key="1">
    <citation type="journal article" date="2021" name="Nat. Commun.">
        <title>Genetic determinants of endophytism in the Arabidopsis root mycobiome.</title>
        <authorList>
            <person name="Mesny F."/>
            <person name="Miyauchi S."/>
            <person name="Thiergart T."/>
            <person name="Pickel B."/>
            <person name="Atanasova L."/>
            <person name="Karlsson M."/>
            <person name="Huettel B."/>
            <person name="Barry K.W."/>
            <person name="Haridas S."/>
            <person name="Chen C."/>
            <person name="Bauer D."/>
            <person name="Andreopoulos W."/>
            <person name="Pangilinan J."/>
            <person name="LaButti K."/>
            <person name="Riley R."/>
            <person name="Lipzen A."/>
            <person name="Clum A."/>
            <person name="Drula E."/>
            <person name="Henrissat B."/>
            <person name="Kohler A."/>
            <person name="Grigoriev I.V."/>
            <person name="Martin F.M."/>
            <person name="Hacquard S."/>
        </authorList>
    </citation>
    <scope>NUCLEOTIDE SEQUENCE [LARGE SCALE GENOMIC DNA]</scope>
    <source>
        <strain evidence="1 2">MPI-SDFR-AT-0079</strain>
    </source>
</reference>
<sequence>MMLDSHALLRRPYRKPPPGSVEANRATVTDWEPFESSARWRRIQERARVSEVERKDCVRIVERSRKGLSSETSPPAWEPGYQGHGNIDEKAQKYIIGTSRQKRRCIECQRQSGLFARARAQLRPSRFRPAPHPREFTAV</sequence>
<gene>
    <name evidence="1" type="ORF">F5144DRAFT_472564</name>
</gene>